<organism evidence="2 3">
    <name type="scientific">Micromonospora andamanensis</name>
    <dbReference type="NCBI Taxonomy" id="1287068"/>
    <lineage>
        <taxon>Bacteria</taxon>
        <taxon>Bacillati</taxon>
        <taxon>Actinomycetota</taxon>
        <taxon>Actinomycetes</taxon>
        <taxon>Micromonosporales</taxon>
        <taxon>Micromonosporaceae</taxon>
        <taxon>Micromonospora</taxon>
    </lineage>
</organism>
<evidence type="ECO:0000256" key="1">
    <source>
        <dbReference type="SAM" id="MobiDB-lite"/>
    </source>
</evidence>
<keyword evidence="3" id="KW-1185">Reference proteome</keyword>
<dbReference type="Proteomes" id="UP000647017">
    <property type="component" value="Unassembled WGS sequence"/>
</dbReference>
<reference evidence="2 3" key="1">
    <citation type="submission" date="2021-01" db="EMBL/GenBank/DDBJ databases">
        <title>Whole genome shotgun sequence of Verrucosispora andamanensis NBRC 109075.</title>
        <authorList>
            <person name="Komaki H."/>
            <person name="Tamura T."/>
        </authorList>
    </citation>
    <scope>NUCLEOTIDE SEQUENCE [LARGE SCALE GENOMIC DNA]</scope>
    <source>
        <strain evidence="2 3">NBRC 109075</strain>
    </source>
</reference>
<proteinExistence type="predicted"/>
<evidence type="ECO:0000313" key="3">
    <source>
        <dbReference type="Proteomes" id="UP000647017"/>
    </source>
</evidence>
<sequence>MSVAWAAAERVDPREQVAASPGHPLPDGDGDDTAVRANIAARYGVARLLVELLAEASSDPTPAMTALLHALRRLAELLLRRVSQKPLQSAEVAATLVPALWRQAVPAGRRPPTGPGEQTDQVGDVVQGSSGRRDRGRVGQRRGAREGLFLGRYLSYQEPHLARLPASSTLLTCTIRLERAR</sequence>
<accession>A0ABQ4I2D4</accession>
<dbReference type="RefSeq" id="WP_204013020.1">
    <property type="nucleotide sequence ID" value="NZ_BOOZ01000043.1"/>
</dbReference>
<dbReference type="EMBL" id="BOOZ01000043">
    <property type="protein sequence ID" value="GIJ12054.1"/>
    <property type="molecule type" value="Genomic_DNA"/>
</dbReference>
<feature type="region of interest" description="Disordered" evidence="1">
    <location>
        <begin position="107"/>
        <end position="141"/>
    </location>
</feature>
<gene>
    <name evidence="2" type="ORF">Van01_52680</name>
</gene>
<name>A0ABQ4I2D4_9ACTN</name>
<comment type="caution">
    <text evidence="2">The sequence shown here is derived from an EMBL/GenBank/DDBJ whole genome shotgun (WGS) entry which is preliminary data.</text>
</comment>
<feature type="region of interest" description="Disordered" evidence="1">
    <location>
        <begin position="1"/>
        <end position="33"/>
    </location>
</feature>
<evidence type="ECO:0000313" key="2">
    <source>
        <dbReference type="EMBL" id="GIJ12054.1"/>
    </source>
</evidence>
<protein>
    <submittedName>
        <fullName evidence="2">Uncharacterized protein</fullName>
    </submittedName>
</protein>